<dbReference type="PANTHER" id="PTHR11733:SF133">
    <property type="entry name" value="PHOSPHATE-REGULATING NEUTRAL ENDOPEPTIDASE PHEX"/>
    <property type="match status" value="1"/>
</dbReference>
<keyword evidence="6" id="KW-0378">Hydrolase</keyword>
<evidence type="ECO:0000313" key="12">
    <source>
        <dbReference type="Proteomes" id="UP000008237"/>
    </source>
</evidence>
<evidence type="ECO:0000256" key="3">
    <source>
        <dbReference type="ARBA" id="ARBA00007357"/>
    </source>
</evidence>
<proteinExistence type="inferred from homology"/>
<feature type="domain" description="Peptidase M13 N-terminal" evidence="10">
    <location>
        <begin position="4"/>
        <end position="418"/>
    </location>
</feature>
<dbReference type="Gene3D" id="3.40.390.10">
    <property type="entry name" value="Collagenase (Catalytic Domain)"/>
    <property type="match status" value="2"/>
</dbReference>
<dbReference type="EMBL" id="GL452440">
    <property type="protein sequence ID" value="EFN77210.1"/>
    <property type="molecule type" value="Genomic_DNA"/>
</dbReference>
<dbReference type="PANTHER" id="PTHR11733">
    <property type="entry name" value="ZINC METALLOPROTEASE FAMILY M13 NEPRILYSIN-RELATED"/>
    <property type="match status" value="1"/>
</dbReference>
<gene>
    <name evidence="11" type="ORF">EAI_12689</name>
</gene>
<organism evidence="12">
    <name type="scientific">Harpegnathos saltator</name>
    <name type="common">Jerdon's jumping ant</name>
    <dbReference type="NCBI Taxonomy" id="610380"/>
    <lineage>
        <taxon>Eukaryota</taxon>
        <taxon>Metazoa</taxon>
        <taxon>Ecdysozoa</taxon>
        <taxon>Arthropoda</taxon>
        <taxon>Hexapoda</taxon>
        <taxon>Insecta</taxon>
        <taxon>Pterygota</taxon>
        <taxon>Neoptera</taxon>
        <taxon>Endopterygota</taxon>
        <taxon>Hymenoptera</taxon>
        <taxon>Apocrita</taxon>
        <taxon>Aculeata</taxon>
        <taxon>Formicoidea</taxon>
        <taxon>Formicidae</taxon>
        <taxon>Ponerinae</taxon>
        <taxon>Ponerini</taxon>
        <taxon>Harpegnathos</taxon>
    </lineage>
</organism>
<dbReference type="PRINTS" id="PR00786">
    <property type="entry name" value="NEPRILYSIN"/>
</dbReference>
<dbReference type="InterPro" id="IPR018497">
    <property type="entry name" value="Peptidase_M13_C"/>
</dbReference>
<evidence type="ECO:0000256" key="4">
    <source>
        <dbReference type="ARBA" id="ARBA00022670"/>
    </source>
</evidence>
<reference evidence="11 12" key="1">
    <citation type="journal article" date="2010" name="Science">
        <title>Genomic comparison of the ants Camponotus floridanus and Harpegnathos saltator.</title>
        <authorList>
            <person name="Bonasio R."/>
            <person name="Zhang G."/>
            <person name="Ye C."/>
            <person name="Mutti N.S."/>
            <person name="Fang X."/>
            <person name="Qin N."/>
            <person name="Donahue G."/>
            <person name="Yang P."/>
            <person name="Li Q."/>
            <person name="Li C."/>
            <person name="Zhang P."/>
            <person name="Huang Z."/>
            <person name="Berger S.L."/>
            <person name="Reinberg D."/>
            <person name="Wang J."/>
            <person name="Liebig J."/>
        </authorList>
    </citation>
    <scope>NUCLEOTIDE SEQUENCE [LARGE SCALE GENOMIC DNA]</scope>
    <source>
        <strain evidence="11 12">R22 G/1</strain>
    </source>
</reference>
<dbReference type="CDD" id="cd08662">
    <property type="entry name" value="M13"/>
    <property type="match status" value="1"/>
</dbReference>
<dbReference type="OrthoDB" id="6475849at2759"/>
<evidence type="ECO:0000259" key="9">
    <source>
        <dbReference type="Pfam" id="PF01431"/>
    </source>
</evidence>
<dbReference type="GO" id="GO:0046872">
    <property type="term" value="F:metal ion binding"/>
    <property type="evidence" value="ECO:0007669"/>
    <property type="project" value="UniProtKB-KW"/>
</dbReference>
<keyword evidence="4" id="KW-0645">Protease</keyword>
<evidence type="ECO:0000256" key="1">
    <source>
        <dbReference type="ARBA" id="ARBA00001947"/>
    </source>
</evidence>
<dbReference type="Gene3D" id="1.10.1380.10">
    <property type="entry name" value="Neutral endopeptidase , domain2"/>
    <property type="match status" value="1"/>
</dbReference>
<comment type="subcellular location">
    <subcellularLocation>
        <location evidence="2">Cell membrane</location>
        <topology evidence="2">Single-pass type II membrane protein</topology>
    </subcellularLocation>
</comment>
<evidence type="ECO:0000256" key="7">
    <source>
        <dbReference type="ARBA" id="ARBA00022833"/>
    </source>
</evidence>
<feature type="domain" description="Peptidase M13 C-terminal" evidence="9">
    <location>
        <begin position="471"/>
        <end position="647"/>
    </location>
</feature>
<dbReference type="SUPFAM" id="SSF55486">
    <property type="entry name" value="Metalloproteases ('zincins'), catalytic domain"/>
    <property type="match status" value="1"/>
</dbReference>
<name>E2C4B5_HARSA</name>
<dbReference type="FunCoup" id="E2C4B5">
    <property type="interactions" value="30"/>
</dbReference>
<dbReference type="InterPro" id="IPR008753">
    <property type="entry name" value="Peptidase_M13_N"/>
</dbReference>
<dbReference type="GO" id="GO:0016485">
    <property type="term" value="P:protein processing"/>
    <property type="evidence" value="ECO:0007669"/>
    <property type="project" value="TreeGrafter"/>
</dbReference>
<dbReference type="InParanoid" id="E2C4B5"/>
<evidence type="ECO:0000256" key="2">
    <source>
        <dbReference type="ARBA" id="ARBA00004401"/>
    </source>
</evidence>
<keyword evidence="5" id="KW-0479">Metal-binding</keyword>
<dbReference type="InterPro" id="IPR000718">
    <property type="entry name" value="Peptidase_M13"/>
</dbReference>
<dbReference type="Pfam" id="PF05649">
    <property type="entry name" value="Peptidase_M13_N"/>
    <property type="match status" value="1"/>
</dbReference>
<accession>E2C4B5</accession>
<evidence type="ECO:0000256" key="5">
    <source>
        <dbReference type="ARBA" id="ARBA00022723"/>
    </source>
</evidence>
<dbReference type="PROSITE" id="PS51885">
    <property type="entry name" value="NEPRILYSIN"/>
    <property type="match status" value="1"/>
</dbReference>
<comment type="cofactor">
    <cofactor evidence="1">
        <name>Zn(2+)</name>
        <dbReference type="ChEBI" id="CHEBI:29105"/>
    </cofactor>
</comment>
<evidence type="ECO:0000256" key="8">
    <source>
        <dbReference type="ARBA" id="ARBA00023049"/>
    </source>
</evidence>
<keyword evidence="12" id="KW-1185">Reference proteome</keyword>
<dbReference type="Proteomes" id="UP000008237">
    <property type="component" value="Unassembled WGS sequence"/>
</dbReference>
<dbReference type="GO" id="GO:0004222">
    <property type="term" value="F:metalloendopeptidase activity"/>
    <property type="evidence" value="ECO:0007669"/>
    <property type="project" value="InterPro"/>
</dbReference>
<keyword evidence="7" id="KW-0862">Zinc</keyword>
<comment type="similarity">
    <text evidence="3">Belongs to the peptidase M13 family.</text>
</comment>
<keyword evidence="8" id="KW-0482">Metalloprotease</keyword>
<dbReference type="Pfam" id="PF01431">
    <property type="entry name" value="Peptidase_M13"/>
    <property type="match status" value="1"/>
</dbReference>
<dbReference type="InterPro" id="IPR042089">
    <property type="entry name" value="Peptidase_M13_dom_2"/>
</dbReference>
<evidence type="ECO:0000259" key="10">
    <source>
        <dbReference type="Pfam" id="PF05649"/>
    </source>
</evidence>
<protein>
    <submittedName>
        <fullName evidence="11">Neprilysin-2</fullName>
    </submittedName>
</protein>
<dbReference type="AlphaFoldDB" id="E2C4B5"/>
<evidence type="ECO:0000256" key="6">
    <source>
        <dbReference type="ARBA" id="ARBA00022801"/>
    </source>
</evidence>
<dbReference type="OMA" id="GNMVEWW"/>
<evidence type="ECO:0000313" key="11">
    <source>
        <dbReference type="EMBL" id="EFN77210.1"/>
    </source>
</evidence>
<sequence>MTNTWFHERADRVSRKIRELLQMNVSASEYPWAVWQAKTLFTSCMDVQAMDELGLSPLFDLLTLLDIPLIPAMLSNKTGDYVEQMANLKRILGRDIFFGLEVMPDPRNKSRNVIFLDTPDTTSPFPTNKELEKRLQTVKLRLRKLEDMDDESTFTEDEEAELAYIREVIKLVISNDTMDACIAEDNTTMFSKELDVLIEDLYEISSTIYYMVSINQNYSISEDNLSDEDYMLVDDLQRLTDEYVMSVNLSLTPKPIWRPFIESVFKGITSLDLDKKDRVLVGNLEFLKDAALIFAAGEERELETCIWWVVVDMVVPHCSEKLRNVWMTYVHKVTDIEVAESKSLCCASDVNQLMGIAVSRLFIDPTFHNNKARKVFEMLEDIREAFVSLVSGTDWMDTQTKTVTLEKSRKMTSEIGFPEWLFDEKKLNEYYKGIDFSETRYLENMVQIVELAWNNTLSSLHEVNLGNETLALNYGAIGSILGHELTHGFDNSGRHYDSDGNVRQWWSNETITEYTERTRCFIDHYNTYYEDEVDDYIDGKLTLDENIADNGGLREAVIAYKRWKARHGREPLLPGFTELTHEQLFFLGYAHLWCESYTATSLKWMLEDSHCPGHVRLQAVLRNSKEFSDAWKCPVGSNMNPQKKCHIW</sequence>
<dbReference type="MEROPS" id="M13.A02"/>
<dbReference type="GO" id="GO:0005886">
    <property type="term" value="C:plasma membrane"/>
    <property type="evidence" value="ECO:0007669"/>
    <property type="project" value="UniProtKB-SubCell"/>
</dbReference>
<dbReference type="InterPro" id="IPR024079">
    <property type="entry name" value="MetalloPept_cat_dom_sf"/>
</dbReference>